<dbReference type="GO" id="GO:1902358">
    <property type="term" value="P:sulfate transmembrane transport"/>
    <property type="evidence" value="ECO:0007669"/>
    <property type="project" value="InterPro"/>
</dbReference>
<reference evidence="7 8" key="1">
    <citation type="submission" date="2009-08" db="EMBL/GenBank/DDBJ databases">
        <authorList>
            <person name="Qin X."/>
            <person name="Bachman B."/>
            <person name="Battles P."/>
            <person name="Bell A."/>
            <person name="Bess C."/>
            <person name="Bickham C."/>
            <person name="Chaboub L."/>
            <person name="Chen D."/>
            <person name="Coyle M."/>
            <person name="Deiros D.R."/>
            <person name="Dinh H."/>
            <person name="Forbes L."/>
            <person name="Fowler G."/>
            <person name="Francisco L."/>
            <person name="Fu Q."/>
            <person name="Gubbala S."/>
            <person name="Hale W."/>
            <person name="Han Y."/>
            <person name="Hemphill L."/>
            <person name="Highlander S.K."/>
            <person name="Hirani K."/>
            <person name="Hogues M."/>
            <person name="Jackson L."/>
            <person name="Jakkamsetti A."/>
            <person name="Javaid M."/>
            <person name="Jiang H."/>
            <person name="Korchina V."/>
            <person name="Kovar C."/>
            <person name="Lara F."/>
            <person name="Lee S."/>
            <person name="Mata R."/>
            <person name="Mathew T."/>
            <person name="Moen C."/>
            <person name="Morales K."/>
            <person name="Munidasa M."/>
            <person name="Nazareth L."/>
            <person name="Ngo R."/>
            <person name="Nguyen L."/>
            <person name="Okwuonu G."/>
            <person name="Ongeri F."/>
            <person name="Patil S."/>
            <person name="Petrosino J."/>
            <person name="Pham C."/>
            <person name="Pham P."/>
            <person name="Pu L.-L."/>
            <person name="Puazo M."/>
            <person name="Raj R."/>
            <person name="Reid J."/>
            <person name="Rouhana J."/>
            <person name="Saada N."/>
            <person name="Shang Y."/>
            <person name="Simmons D."/>
            <person name="Thornton R."/>
            <person name="Warren J."/>
            <person name="Weissenberger G."/>
            <person name="Zhang J."/>
            <person name="Zhang L."/>
            <person name="Zhou C."/>
            <person name="Zhu D."/>
            <person name="Muzny D."/>
            <person name="Worley K."/>
            <person name="Gibbs R."/>
        </authorList>
    </citation>
    <scope>NUCLEOTIDE SEQUENCE [LARGE SCALE GENOMIC DNA]</scope>
    <source>
        <strain evidence="8">ATCC 15826 / DSM 8339 / NCTC 10426 / 6573</strain>
    </source>
</reference>
<dbReference type="CDD" id="cd01005">
    <property type="entry name" value="PBP2_CysP"/>
    <property type="match status" value="1"/>
</dbReference>
<sequence>MPYDAAFSHRSIFMKKALLTALLALALPAVAADKELLNASYDIARELFARYNALYEKEHPDAPKIKQSHAGSSKQATAILQGLKADVVTFNQVTDVEILASKGKLLPENWRERLPHNSSPYYSTTAFLVRKGNPKHIENWGDLAKEGVSIVFPNPKTSGNGRYTYLGALGYAQDTFKTEAEQHAFLKDFLAHVAVFDTGGRGATTSFVERKIGDVLITFESEVNGIRQEYGADDYEVVVPKISILSEFPVAWLDKNTEAKGTTDAAKDYLQYLYSEPAQRLLAENHYRVRDEKVQAEYKDRFPDVRLKTVEDIGGSWEQVMQAHFANGALLDQLQKR</sequence>
<keyword evidence="4 6" id="KW-0732">Signal</keyword>
<dbReference type="Pfam" id="PF13531">
    <property type="entry name" value="SBP_bac_11"/>
    <property type="match status" value="1"/>
</dbReference>
<name>C8NAB0_CARH6</name>
<evidence type="ECO:0000256" key="2">
    <source>
        <dbReference type="ARBA" id="ARBA00006099"/>
    </source>
</evidence>
<feature type="chain" id="PRO_5002990718" evidence="6">
    <location>
        <begin position="32"/>
        <end position="337"/>
    </location>
</feature>
<dbReference type="GO" id="GO:0042597">
    <property type="term" value="C:periplasmic space"/>
    <property type="evidence" value="ECO:0007669"/>
    <property type="project" value="UniProtKB-SubCell"/>
</dbReference>
<dbReference type="NCBIfam" id="TIGR00971">
    <property type="entry name" value="3a0106s03"/>
    <property type="match status" value="1"/>
</dbReference>
<comment type="caution">
    <text evidence="7">The sequence shown here is derived from an EMBL/GenBank/DDBJ whole genome shotgun (WGS) entry which is preliminary data.</text>
</comment>
<comment type="similarity">
    <text evidence="2">Belongs to the prokaryotic sulfate-binding protein family.</text>
</comment>
<evidence type="ECO:0000256" key="5">
    <source>
        <dbReference type="ARBA" id="ARBA00022764"/>
    </source>
</evidence>
<evidence type="ECO:0000256" key="3">
    <source>
        <dbReference type="ARBA" id="ARBA00022448"/>
    </source>
</evidence>
<dbReference type="PANTHER" id="PTHR30368">
    <property type="entry name" value="SULFATE-BINDING PROTEIN"/>
    <property type="match status" value="1"/>
</dbReference>
<evidence type="ECO:0000313" key="7">
    <source>
        <dbReference type="EMBL" id="EEV88453.1"/>
    </source>
</evidence>
<gene>
    <name evidence="7" type="primary">sbp</name>
    <name evidence="7" type="ORF">HMPREF0198_1438</name>
</gene>
<evidence type="ECO:0000256" key="1">
    <source>
        <dbReference type="ARBA" id="ARBA00004418"/>
    </source>
</evidence>
<dbReference type="HOGENOM" id="CLU_055615_0_1_6"/>
<evidence type="ECO:0000313" key="8">
    <source>
        <dbReference type="Proteomes" id="UP000004870"/>
    </source>
</evidence>
<evidence type="ECO:0000256" key="6">
    <source>
        <dbReference type="SAM" id="SignalP"/>
    </source>
</evidence>
<comment type="subcellular location">
    <subcellularLocation>
        <location evidence="1">Periplasm</location>
    </subcellularLocation>
</comment>
<dbReference type="AlphaFoldDB" id="C8NAB0"/>
<dbReference type="InterPro" id="IPR005669">
    <property type="entry name" value="Thiosulph/SO4-bd"/>
</dbReference>
<feature type="signal peptide" evidence="6">
    <location>
        <begin position="1"/>
        <end position="31"/>
    </location>
</feature>
<protein>
    <submittedName>
        <fullName evidence="7">Sulfate ABC transporter, sulfate-binding protein</fullName>
    </submittedName>
</protein>
<organism evidence="7 8">
    <name type="scientific">Cardiobacterium hominis (strain ATCC 15826 / DSM 8339 / NCTC 10426 / 6573)</name>
    <dbReference type="NCBI Taxonomy" id="638300"/>
    <lineage>
        <taxon>Bacteria</taxon>
        <taxon>Pseudomonadati</taxon>
        <taxon>Pseudomonadota</taxon>
        <taxon>Gammaproteobacteria</taxon>
        <taxon>Cardiobacteriales</taxon>
        <taxon>Cardiobacteriaceae</taxon>
        <taxon>Cardiobacterium</taxon>
    </lineage>
</organism>
<dbReference type="Proteomes" id="UP000004870">
    <property type="component" value="Unassembled WGS sequence"/>
</dbReference>
<keyword evidence="5" id="KW-0574">Periplasm</keyword>
<proteinExistence type="inferred from homology"/>
<dbReference type="PANTHER" id="PTHR30368:SF1">
    <property type="entry name" value="THIOSULFATE-BINDING PROTEIN"/>
    <property type="match status" value="1"/>
</dbReference>
<dbReference type="NCBIfam" id="NF008106">
    <property type="entry name" value="PRK10852.1"/>
    <property type="match status" value="1"/>
</dbReference>
<evidence type="ECO:0000256" key="4">
    <source>
        <dbReference type="ARBA" id="ARBA00022729"/>
    </source>
</evidence>
<dbReference type="NCBIfam" id="NF008022">
    <property type="entry name" value="PRK10752.1"/>
    <property type="match status" value="1"/>
</dbReference>
<dbReference type="STRING" id="2718.CHUV0807_0091"/>
<accession>C8NAB0</accession>
<keyword evidence="3" id="KW-0813">Transport</keyword>
<keyword evidence="8" id="KW-1185">Reference proteome</keyword>
<dbReference type="EMBL" id="ACKY01000071">
    <property type="protein sequence ID" value="EEV88453.1"/>
    <property type="molecule type" value="Genomic_DNA"/>
</dbReference>
<dbReference type="GO" id="GO:0140104">
    <property type="term" value="F:molecular carrier activity"/>
    <property type="evidence" value="ECO:0007669"/>
    <property type="project" value="InterPro"/>
</dbReference>
<dbReference type="Gene3D" id="3.40.190.10">
    <property type="entry name" value="Periplasmic binding protein-like II"/>
    <property type="match status" value="2"/>
</dbReference>
<dbReference type="SUPFAM" id="SSF53850">
    <property type="entry name" value="Periplasmic binding protein-like II"/>
    <property type="match status" value="1"/>
</dbReference>